<dbReference type="PANTHER" id="PTHR10715">
    <property type="entry name" value="60S RIBOSOMAL PROTEIN L6"/>
    <property type="match status" value="1"/>
</dbReference>
<dbReference type="SUPFAM" id="SSF50104">
    <property type="entry name" value="Translation proteins SH3-like domain"/>
    <property type="match status" value="1"/>
</dbReference>
<sequence>MPATTARKAGKRSVSKAKKVVRKVLSRTKIGKKAPHNESATVGRSASYKRSGKWAVKAKNKGKFPVVKAPAKKEEAKTKAPRFYAAEDVPKPFNRRNVVKPAKLRDSITPGTVLILLAGRFRGKRVVFLKQLPSGLLMVTGPYKVNGVPIRRVNQAFVIATTTKVDVTGVDVAKFDDAYFAKAAVKKSKNADEFFATAKPTEELSPARKADQKAVDSKILAAVKKQEFLKPYLNSRFSLSKGQNPHAMVF</sequence>
<dbReference type="PANTHER" id="PTHR10715:SF0">
    <property type="entry name" value="LARGE RIBOSOMAL SUBUNIT PROTEIN EL6"/>
    <property type="match status" value="1"/>
</dbReference>
<dbReference type="FunFam" id="2.30.30.30:FF:000014">
    <property type="entry name" value="60S ribosomal protein L6"/>
    <property type="match status" value="1"/>
</dbReference>
<evidence type="ECO:0008006" key="6">
    <source>
        <dbReference type="Google" id="ProtNLM"/>
    </source>
</evidence>
<dbReference type="GO" id="GO:0002181">
    <property type="term" value="P:cytoplasmic translation"/>
    <property type="evidence" value="ECO:0007669"/>
    <property type="project" value="TreeGrafter"/>
</dbReference>
<gene>
    <name evidence="5" type="ORF">HTEP1355_LOCUS593</name>
</gene>
<dbReference type="GO" id="GO:0022625">
    <property type="term" value="C:cytosolic large ribosomal subunit"/>
    <property type="evidence" value="ECO:0007669"/>
    <property type="project" value="TreeGrafter"/>
</dbReference>
<dbReference type="GO" id="GO:0000027">
    <property type="term" value="P:ribosomal large subunit assembly"/>
    <property type="evidence" value="ECO:0007669"/>
    <property type="project" value="TreeGrafter"/>
</dbReference>
<protein>
    <recommendedName>
        <fullName evidence="6">60S ribosomal protein L6</fullName>
    </recommendedName>
</protein>
<dbReference type="InterPro" id="IPR000915">
    <property type="entry name" value="60S_ribosomal_eL6"/>
</dbReference>
<keyword evidence="3" id="KW-0687">Ribonucleoprotein</keyword>
<dbReference type="Pfam" id="PF01159">
    <property type="entry name" value="Ribosomal_L6e"/>
    <property type="match status" value="1"/>
</dbReference>
<keyword evidence="2" id="KW-0689">Ribosomal protein</keyword>
<evidence type="ECO:0000313" key="5">
    <source>
        <dbReference type="EMBL" id="CAD8776942.1"/>
    </source>
</evidence>
<dbReference type="CDD" id="cd13156">
    <property type="entry name" value="KOW_RPL6"/>
    <property type="match status" value="1"/>
</dbReference>
<comment type="similarity">
    <text evidence="1">Belongs to the eukaryotic ribosomal protein eL6 family.</text>
</comment>
<feature type="region of interest" description="Disordered" evidence="4">
    <location>
        <begin position="28"/>
        <end position="50"/>
    </location>
</feature>
<reference evidence="5" key="1">
    <citation type="submission" date="2021-01" db="EMBL/GenBank/DDBJ databases">
        <authorList>
            <person name="Corre E."/>
            <person name="Pelletier E."/>
            <person name="Niang G."/>
            <person name="Scheremetjew M."/>
            <person name="Finn R."/>
            <person name="Kale V."/>
            <person name="Holt S."/>
            <person name="Cochrane G."/>
            <person name="Meng A."/>
            <person name="Brown T."/>
            <person name="Cohen L."/>
        </authorList>
    </citation>
    <scope>NUCLEOTIDE SEQUENCE</scope>
    <source>
        <strain evidence="5">CCMP443</strain>
    </source>
</reference>
<dbReference type="InterPro" id="IPR041997">
    <property type="entry name" value="Ribosomal_eL6_KOW"/>
</dbReference>
<evidence type="ECO:0000256" key="1">
    <source>
        <dbReference type="ARBA" id="ARBA00010592"/>
    </source>
</evidence>
<evidence type="ECO:0000256" key="4">
    <source>
        <dbReference type="SAM" id="MobiDB-lite"/>
    </source>
</evidence>
<evidence type="ECO:0000256" key="2">
    <source>
        <dbReference type="ARBA" id="ARBA00022980"/>
    </source>
</evidence>
<dbReference type="GO" id="GO:0003723">
    <property type="term" value="F:RNA binding"/>
    <property type="evidence" value="ECO:0007669"/>
    <property type="project" value="TreeGrafter"/>
</dbReference>
<dbReference type="EMBL" id="HBFN01000926">
    <property type="protein sequence ID" value="CAD8776942.1"/>
    <property type="molecule type" value="Transcribed_RNA"/>
</dbReference>
<proteinExistence type="inferred from homology"/>
<accession>A0A7S0V1B8</accession>
<dbReference type="AlphaFoldDB" id="A0A7S0V1B8"/>
<dbReference type="GO" id="GO:0003735">
    <property type="term" value="F:structural constituent of ribosome"/>
    <property type="evidence" value="ECO:0007669"/>
    <property type="project" value="InterPro"/>
</dbReference>
<dbReference type="Gene3D" id="2.30.30.30">
    <property type="match status" value="1"/>
</dbReference>
<dbReference type="InterPro" id="IPR008991">
    <property type="entry name" value="Translation_prot_SH3-like_sf"/>
</dbReference>
<dbReference type="InterPro" id="IPR014722">
    <property type="entry name" value="Rib_uL2_dom2"/>
</dbReference>
<evidence type="ECO:0000256" key="3">
    <source>
        <dbReference type="ARBA" id="ARBA00023274"/>
    </source>
</evidence>
<name>A0A7S0V1B8_9CRYP</name>
<organism evidence="5">
    <name type="scientific">Hemiselmis tepida</name>
    <dbReference type="NCBI Taxonomy" id="464990"/>
    <lineage>
        <taxon>Eukaryota</taxon>
        <taxon>Cryptophyceae</taxon>
        <taxon>Cryptomonadales</taxon>
        <taxon>Hemiselmidaceae</taxon>
        <taxon>Hemiselmis</taxon>
    </lineage>
</organism>